<protein>
    <submittedName>
        <fullName evidence="2">Uncharacterized protein</fullName>
    </submittedName>
</protein>
<evidence type="ECO:0000313" key="2">
    <source>
        <dbReference type="EMBL" id="GFY30354.1"/>
    </source>
</evidence>
<evidence type="ECO:0000256" key="1">
    <source>
        <dbReference type="SAM" id="MobiDB-lite"/>
    </source>
</evidence>
<reference evidence="2" key="1">
    <citation type="submission" date="2020-08" db="EMBL/GenBank/DDBJ databases">
        <title>Multicomponent nature underlies the extraordinary mechanical properties of spider dragline silk.</title>
        <authorList>
            <person name="Kono N."/>
            <person name="Nakamura H."/>
            <person name="Mori M."/>
            <person name="Yoshida Y."/>
            <person name="Ohtoshi R."/>
            <person name="Malay A.D."/>
            <person name="Moran D.A.P."/>
            <person name="Tomita M."/>
            <person name="Numata K."/>
            <person name="Arakawa K."/>
        </authorList>
    </citation>
    <scope>NUCLEOTIDE SEQUENCE</scope>
</reference>
<feature type="compositionally biased region" description="Basic and acidic residues" evidence="1">
    <location>
        <begin position="16"/>
        <end position="25"/>
    </location>
</feature>
<feature type="compositionally biased region" description="Polar residues" evidence="1">
    <location>
        <begin position="1"/>
        <end position="15"/>
    </location>
</feature>
<sequence>MGSDSEPSASAQNGWRKSEGSQEKKALKRGGAVSEFRPKRRTIGMTLVDFEWSNQEAASRNPLEWECPRRRESMIFHCKNQQNLFSSQI</sequence>
<accession>A0A8X6W8V9</accession>
<organism evidence="2 3">
    <name type="scientific">Trichonephila clavipes</name>
    <name type="common">Golden silk orbweaver</name>
    <name type="synonym">Nephila clavipes</name>
    <dbReference type="NCBI Taxonomy" id="2585209"/>
    <lineage>
        <taxon>Eukaryota</taxon>
        <taxon>Metazoa</taxon>
        <taxon>Ecdysozoa</taxon>
        <taxon>Arthropoda</taxon>
        <taxon>Chelicerata</taxon>
        <taxon>Arachnida</taxon>
        <taxon>Araneae</taxon>
        <taxon>Araneomorphae</taxon>
        <taxon>Entelegynae</taxon>
        <taxon>Araneoidea</taxon>
        <taxon>Nephilidae</taxon>
        <taxon>Trichonephila</taxon>
    </lineage>
</organism>
<gene>
    <name evidence="2" type="ORF">TNCV_4066041</name>
</gene>
<comment type="caution">
    <text evidence="2">The sequence shown here is derived from an EMBL/GenBank/DDBJ whole genome shotgun (WGS) entry which is preliminary data.</text>
</comment>
<feature type="region of interest" description="Disordered" evidence="1">
    <location>
        <begin position="1"/>
        <end position="38"/>
    </location>
</feature>
<dbReference type="AlphaFoldDB" id="A0A8X6W8V9"/>
<dbReference type="Proteomes" id="UP000887159">
    <property type="component" value="Unassembled WGS sequence"/>
</dbReference>
<name>A0A8X6W8V9_TRICX</name>
<keyword evidence="3" id="KW-1185">Reference proteome</keyword>
<proteinExistence type="predicted"/>
<evidence type="ECO:0000313" key="3">
    <source>
        <dbReference type="Proteomes" id="UP000887159"/>
    </source>
</evidence>
<dbReference type="EMBL" id="BMAU01021392">
    <property type="protein sequence ID" value="GFY30354.1"/>
    <property type="molecule type" value="Genomic_DNA"/>
</dbReference>